<dbReference type="InterPro" id="IPR013750">
    <property type="entry name" value="GHMP_kinase_C_dom"/>
</dbReference>
<feature type="domain" description="GHMP kinase N-terminal" evidence="10">
    <location>
        <begin position="72"/>
        <end position="143"/>
    </location>
</feature>
<dbReference type="NCBIfam" id="TIGR00154">
    <property type="entry name" value="ispE"/>
    <property type="match status" value="1"/>
</dbReference>
<dbReference type="Pfam" id="PF00288">
    <property type="entry name" value="GHMP_kinases_N"/>
    <property type="match status" value="1"/>
</dbReference>
<accession>A0A9E2BGY9</accession>
<dbReference type="GO" id="GO:0050515">
    <property type="term" value="F:4-(cytidine 5'-diphospho)-2-C-methyl-D-erythritol kinase activity"/>
    <property type="evidence" value="ECO:0007669"/>
    <property type="project" value="UniProtKB-UniRule"/>
</dbReference>
<evidence type="ECO:0000256" key="4">
    <source>
        <dbReference type="ARBA" id="ARBA00022679"/>
    </source>
</evidence>
<dbReference type="PANTHER" id="PTHR43527:SF2">
    <property type="entry name" value="4-DIPHOSPHOCYTIDYL-2-C-METHYL-D-ERYTHRITOL KINASE, CHLOROPLASTIC"/>
    <property type="match status" value="1"/>
</dbReference>
<protein>
    <recommendedName>
        <fullName evidence="3 9">4-diphosphocytidyl-2-C-methyl-D-erythritol kinase</fullName>
        <shortName evidence="9">CMK</shortName>
        <ecNumber evidence="2 9">2.7.1.148</ecNumber>
    </recommendedName>
    <alternativeName>
        <fullName evidence="8 9">4-(cytidine-5'-diphospho)-2-C-methyl-D-erythritol kinase</fullName>
    </alternativeName>
</protein>
<dbReference type="EMBL" id="QLTW01000006">
    <property type="protein sequence ID" value="MBT9144396.1"/>
    <property type="molecule type" value="Genomic_DNA"/>
</dbReference>
<evidence type="ECO:0000256" key="9">
    <source>
        <dbReference type="HAMAP-Rule" id="MF_00061"/>
    </source>
</evidence>
<evidence type="ECO:0000256" key="3">
    <source>
        <dbReference type="ARBA" id="ARBA00017473"/>
    </source>
</evidence>
<evidence type="ECO:0000256" key="2">
    <source>
        <dbReference type="ARBA" id="ARBA00012052"/>
    </source>
</evidence>
<dbReference type="EC" id="2.7.1.148" evidence="2 9"/>
<dbReference type="InterPro" id="IPR014721">
    <property type="entry name" value="Ribsml_uS5_D2-typ_fold_subgr"/>
</dbReference>
<evidence type="ECO:0000256" key="1">
    <source>
        <dbReference type="ARBA" id="ARBA00009684"/>
    </source>
</evidence>
<comment type="caution">
    <text evidence="12">The sequence shown here is derived from an EMBL/GenBank/DDBJ whole genome shotgun (WGS) entry which is preliminary data.</text>
</comment>
<feature type="active site" evidence="9">
    <location>
        <position position="135"/>
    </location>
</feature>
<dbReference type="Pfam" id="PF08544">
    <property type="entry name" value="GHMP_kinases_C"/>
    <property type="match status" value="1"/>
</dbReference>
<comment type="similarity">
    <text evidence="1 9">Belongs to the GHMP kinase family. IspE subfamily.</text>
</comment>
<dbReference type="Proteomes" id="UP000811545">
    <property type="component" value="Unassembled WGS sequence"/>
</dbReference>
<dbReference type="InterPro" id="IPR004424">
    <property type="entry name" value="IspE"/>
</dbReference>
<evidence type="ECO:0000313" key="12">
    <source>
        <dbReference type="EMBL" id="MBT9144396.1"/>
    </source>
</evidence>
<dbReference type="GO" id="GO:0019288">
    <property type="term" value="P:isopentenyl diphosphate biosynthetic process, methylerythritol 4-phosphate pathway"/>
    <property type="evidence" value="ECO:0007669"/>
    <property type="project" value="UniProtKB-UniRule"/>
</dbReference>
<dbReference type="InterPro" id="IPR036554">
    <property type="entry name" value="GHMP_kinase_C_sf"/>
</dbReference>
<gene>
    <name evidence="9 12" type="primary">ispE</name>
    <name evidence="12" type="ORF">DDT42_00237</name>
</gene>
<dbReference type="AlphaFoldDB" id="A0A9E2BGY9"/>
<keyword evidence="5 9" id="KW-0547">Nucleotide-binding</keyword>
<dbReference type="PIRSF" id="PIRSF010376">
    <property type="entry name" value="IspE"/>
    <property type="match status" value="1"/>
</dbReference>
<dbReference type="PANTHER" id="PTHR43527">
    <property type="entry name" value="4-DIPHOSPHOCYTIDYL-2-C-METHYL-D-ERYTHRITOL KINASE, CHLOROPLASTIC"/>
    <property type="match status" value="1"/>
</dbReference>
<evidence type="ECO:0000313" key="13">
    <source>
        <dbReference type="Proteomes" id="UP000811545"/>
    </source>
</evidence>
<organism evidence="12 13">
    <name type="scientific">Psychracetigena formicireducens</name>
    <dbReference type="NCBI Taxonomy" id="2986056"/>
    <lineage>
        <taxon>Bacteria</taxon>
        <taxon>Bacillati</taxon>
        <taxon>Candidatus Lithacetigenota</taxon>
        <taxon>Candidatus Psychracetigena</taxon>
    </lineage>
</organism>
<feature type="binding site" evidence="9">
    <location>
        <begin position="93"/>
        <end position="103"/>
    </location>
    <ligand>
        <name>ATP</name>
        <dbReference type="ChEBI" id="CHEBI:30616"/>
    </ligand>
</feature>
<name>A0A9E2BGY9_PSYF1</name>
<dbReference type="Gene3D" id="3.30.230.10">
    <property type="match status" value="1"/>
</dbReference>
<evidence type="ECO:0000256" key="5">
    <source>
        <dbReference type="ARBA" id="ARBA00022741"/>
    </source>
</evidence>
<dbReference type="Gene3D" id="3.30.70.890">
    <property type="entry name" value="GHMP kinase, C-terminal domain"/>
    <property type="match status" value="1"/>
</dbReference>
<keyword evidence="4 9" id="KW-0808">Transferase</keyword>
<dbReference type="InterPro" id="IPR020568">
    <property type="entry name" value="Ribosomal_Su5_D2-typ_SF"/>
</dbReference>
<comment type="catalytic activity">
    <reaction evidence="9">
        <text>4-CDP-2-C-methyl-D-erythritol + ATP = 4-CDP-2-C-methyl-D-erythritol 2-phosphate + ADP + H(+)</text>
        <dbReference type="Rhea" id="RHEA:18437"/>
        <dbReference type="ChEBI" id="CHEBI:15378"/>
        <dbReference type="ChEBI" id="CHEBI:30616"/>
        <dbReference type="ChEBI" id="CHEBI:57823"/>
        <dbReference type="ChEBI" id="CHEBI:57919"/>
        <dbReference type="ChEBI" id="CHEBI:456216"/>
        <dbReference type="EC" id="2.7.1.148"/>
    </reaction>
</comment>
<reference evidence="12 13" key="1">
    <citation type="journal article" date="2021" name="bioRxiv">
        <title>Unique metabolic strategies in Hadean analogues reveal hints for primordial physiology.</title>
        <authorList>
            <person name="Nobu M.K."/>
            <person name="Nakai R."/>
            <person name="Tamazawa S."/>
            <person name="Mori H."/>
            <person name="Toyoda A."/>
            <person name="Ijiri A."/>
            <person name="Suzuki S."/>
            <person name="Kurokawa K."/>
            <person name="Kamagata Y."/>
            <person name="Tamaki H."/>
        </authorList>
    </citation>
    <scope>NUCLEOTIDE SEQUENCE [LARGE SCALE GENOMIC DNA]</scope>
    <source>
        <strain evidence="12">BS525</strain>
    </source>
</reference>
<keyword evidence="6 9" id="KW-0418">Kinase</keyword>
<dbReference type="HAMAP" id="MF_00061">
    <property type="entry name" value="IspE"/>
    <property type="match status" value="1"/>
</dbReference>
<comment type="pathway">
    <text evidence="9">Isoprenoid biosynthesis; isopentenyl diphosphate biosynthesis via DXP pathway; isopentenyl diphosphate from 1-deoxy-D-xylulose 5-phosphate: step 3/6.</text>
</comment>
<dbReference type="GO" id="GO:0005524">
    <property type="term" value="F:ATP binding"/>
    <property type="evidence" value="ECO:0007669"/>
    <property type="project" value="UniProtKB-UniRule"/>
</dbReference>
<evidence type="ECO:0000256" key="7">
    <source>
        <dbReference type="ARBA" id="ARBA00022840"/>
    </source>
</evidence>
<evidence type="ECO:0000259" key="11">
    <source>
        <dbReference type="Pfam" id="PF08544"/>
    </source>
</evidence>
<evidence type="ECO:0000259" key="10">
    <source>
        <dbReference type="Pfam" id="PF00288"/>
    </source>
</evidence>
<keyword evidence="9" id="KW-0414">Isoprene biosynthesis</keyword>
<evidence type="ECO:0000256" key="6">
    <source>
        <dbReference type="ARBA" id="ARBA00022777"/>
    </source>
</evidence>
<dbReference type="SUPFAM" id="SSF55060">
    <property type="entry name" value="GHMP Kinase, C-terminal domain"/>
    <property type="match status" value="1"/>
</dbReference>
<dbReference type="InterPro" id="IPR006204">
    <property type="entry name" value="GHMP_kinase_N_dom"/>
</dbReference>
<comment type="function">
    <text evidence="9">Catalyzes the phosphorylation of the position 2 hydroxy group of 4-diphosphocytidyl-2C-methyl-D-erythritol.</text>
</comment>
<keyword evidence="7 9" id="KW-0067">ATP-binding</keyword>
<evidence type="ECO:0000256" key="8">
    <source>
        <dbReference type="ARBA" id="ARBA00032554"/>
    </source>
</evidence>
<dbReference type="GO" id="GO:0016114">
    <property type="term" value="P:terpenoid biosynthetic process"/>
    <property type="evidence" value="ECO:0007669"/>
    <property type="project" value="UniProtKB-UniRule"/>
</dbReference>
<feature type="domain" description="GHMP kinase C-terminal" evidence="11">
    <location>
        <begin position="213"/>
        <end position="266"/>
    </location>
</feature>
<feature type="active site" evidence="9">
    <location>
        <position position="11"/>
    </location>
</feature>
<dbReference type="SUPFAM" id="SSF54211">
    <property type="entry name" value="Ribosomal protein S5 domain 2-like"/>
    <property type="match status" value="1"/>
</dbReference>
<sequence length="281" mass="31386">MSYLKYRSPAKLNLTLDIKGLRKDGYHEIDSLVTFISLSDEIEIVIGDVGIEFIPPLSPTSLDNDHNTAYLAREYFQGRVSESIKIKVNKNIPQQSGLGGGSSNGAVILQALNNISRNPYTQEELQTIALKIGSDIPLFLHNGNLFRVRGRGEIVEELTLKQNLYLIVILSGIKISTSFAYTTWDKLNIDSTAFTEQFLLSGSIEHLNSTFWLVLDKISPHLRTMKEILLSMKAPVVGVSGSGGALFIPFYCPEERDNFLKKINDTYLANQTVVFKEDLLI</sequence>
<proteinExistence type="inferred from homology"/>